<dbReference type="InterPro" id="IPR003439">
    <property type="entry name" value="ABC_transporter-like_ATP-bd"/>
</dbReference>
<dbReference type="PANTHER" id="PTHR24221:SF590">
    <property type="entry name" value="COMPONENT LINKED WITH THE ASSEMBLY OF CYTOCHROME' TRANSPORT TRANSMEMBRANE ATP-BINDING PROTEIN ABC TRANSPORTER CYDD-RELATED"/>
    <property type="match status" value="1"/>
</dbReference>
<keyword evidence="3" id="KW-0547">Nucleotide-binding</keyword>
<dbReference type="SMART" id="SM00382">
    <property type="entry name" value="AAA"/>
    <property type="match status" value="1"/>
</dbReference>
<feature type="transmembrane region" description="Helical" evidence="7">
    <location>
        <begin position="166"/>
        <end position="185"/>
    </location>
</feature>
<evidence type="ECO:0000256" key="3">
    <source>
        <dbReference type="ARBA" id="ARBA00022741"/>
    </source>
</evidence>
<keyword evidence="6 7" id="KW-0472">Membrane</keyword>
<organism evidence="10 11">
    <name type="scientific">Candidatus Avisuccinivibrio stercorigallinarum</name>
    <dbReference type="NCBI Taxonomy" id="2840704"/>
    <lineage>
        <taxon>Bacteria</taxon>
        <taxon>Pseudomonadati</taxon>
        <taxon>Pseudomonadota</taxon>
        <taxon>Gammaproteobacteria</taxon>
        <taxon>Aeromonadales</taxon>
        <taxon>Succinivibrionaceae</taxon>
        <taxon>Succinivibrionaceae incertae sedis</taxon>
        <taxon>Candidatus Avisuccinivibrio</taxon>
    </lineage>
</organism>
<dbReference type="Pfam" id="PF00005">
    <property type="entry name" value="ABC_tran"/>
    <property type="match status" value="1"/>
</dbReference>
<dbReference type="CDD" id="cd18584">
    <property type="entry name" value="ABC_6TM_AarD_CydD"/>
    <property type="match status" value="1"/>
</dbReference>
<evidence type="ECO:0000256" key="1">
    <source>
        <dbReference type="ARBA" id="ARBA00004651"/>
    </source>
</evidence>
<protein>
    <submittedName>
        <fullName evidence="10">Thiol reductant ABC exporter subunit CydD</fullName>
    </submittedName>
</protein>
<comment type="caution">
    <text evidence="10">The sequence shown here is derived from an EMBL/GenBank/DDBJ whole genome shotgun (WGS) entry which is preliminary data.</text>
</comment>
<comment type="subcellular location">
    <subcellularLocation>
        <location evidence="1">Cell membrane</location>
        <topology evidence="1">Multi-pass membrane protein</topology>
    </subcellularLocation>
</comment>
<evidence type="ECO:0000256" key="4">
    <source>
        <dbReference type="ARBA" id="ARBA00022840"/>
    </source>
</evidence>
<dbReference type="InterPro" id="IPR003593">
    <property type="entry name" value="AAA+_ATPase"/>
</dbReference>
<evidence type="ECO:0000259" key="8">
    <source>
        <dbReference type="PROSITE" id="PS50893"/>
    </source>
</evidence>
<reference evidence="10" key="2">
    <citation type="journal article" date="2021" name="PeerJ">
        <title>Extensive microbial diversity within the chicken gut microbiome revealed by metagenomics and culture.</title>
        <authorList>
            <person name="Gilroy R."/>
            <person name="Ravi A."/>
            <person name="Getino M."/>
            <person name="Pursley I."/>
            <person name="Horton D.L."/>
            <person name="Alikhan N.F."/>
            <person name="Baker D."/>
            <person name="Gharbi K."/>
            <person name="Hall N."/>
            <person name="Watson M."/>
            <person name="Adriaenssens E.M."/>
            <person name="Foster-Nyarko E."/>
            <person name="Jarju S."/>
            <person name="Secka A."/>
            <person name="Antonio M."/>
            <person name="Oren A."/>
            <person name="Chaudhuri R.R."/>
            <person name="La Ragione R."/>
            <person name="Hildebrand F."/>
            <person name="Pallen M.J."/>
        </authorList>
    </citation>
    <scope>NUCLEOTIDE SEQUENCE</scope>
    <source>
        <strain evidence="10">17213</strain>
    </source>
</reference>
<keyword evidence="4" id="KW-0067">ATP-binding</keyword>
<dbReference type="PROSITE" id="PS50929">
    <property type="entry name" value="ABC_TM1F"/>
    <property type="match status" value="1"/>
</dbReference>
<gene>
    <name evidence="10" type="primary">cydD</name>
    <name evidence="10" type="ORF">IAB19_03890</name>
</gene>
<dbReference type="GO" id="GO:0140359">
    <property type="term" value="F:ABC-type transporter activity"/>
    <property type="evidence" value="ECO:0007669"/>
    <property type="project" value="InterPro"/>
</dbReference>
<feature type="transmembrane region" description="Helical" evidence="7">
    <location>
        <begin position="242"/>
        <end position="273"/>
    </location>
</feature>
<dbReference type="EMBL" id="JADINH010000083">
    <property type="protein sequence ID" value="MBO8415508.1"/>
    <property type="molecule type" value="Genomic_DNA"/>
</dbReference>
<dbReference type="GO" id="GO:0016887">
    <property type="term" value="F:ATP hydrolysis activity"/>
    <property type="evidence" value="ECO:0007669"/>
    <property type="project" value="InterPro"/>
</dbReference>
<dbReference type="PROSITE" id="PS50893">
    <property type="entry name" value="ABC_TRANSPORTER_2"/>
    <property type="match status" value="1"/>
</dbReference>
<dbReference type="AlphaFoldDB" id="A0A9D9GSJ2"/>
<dbReference type="NCBIfam" id="TIGR02857">
    <property type="entry name" value="CydD"/>
    <property type="match status" value="1"/>
</dbReference>
<dbReference type="Pfam" id="PF00664">
    <property type="entry name" value="ABC_membrane"/>
    <property type="match status" value="1"/>
</dbReference>
<feature type="domain" description="ABC transmembrane type-1" evidence="9">
    <location>
        <begin position="33"/>
        <end position="308"/>
    </location>
</feature>
<dbReference type="InterPro" id="IPR039421">
    <property type="entry name" value="Type_1_exporter"/>
</dbReference>
<accession>A0A9D9GSJ2</accession>
<evidence type="ECO:0000259" key="9">
    <source>
        <dbReference type="PROSITE" id="PS50929"/>
    </source>
</evidence>
<sequence length="587" mass="63631">MGKLLNKSSRKKPPYLLSQTARQVRRNLLLQSLLFLADALLMALFYYCCAKAAAAVFITGSALDFSLIYKAAACAGGRFLLHVLLSCLNAGLTATVEKTVRSELFAAIVREGPLSPQVSPALAPAAAELSEAVSPYFAAYRRTMRQVMILPVVLLVFIADASPLSALILAVLCPLIPIFMVLIGLKAKALNDRQLLQIKRLSNRFFEALSNLPFILVFNLGRRESAAVRRMSRRWRVQTMQILYVAFLSALALEFFATVGVAFCAITLGFAVYEHGFSYEQALFVLLCAPEFFIPLRRLGQNYHAKQRALAAAESLADLFARSDAMADAKKEEKAAPAPAAPAKQIDLKRAVLKKIEFVDVKAVYPDGRIGVEHLSCTLQGGEINVLTGPSGSGKSTVLNLLCGLIKPVEGSIRLCFAANEEYSSTEHSSEQKEQEQVLELSSLDPQLLQSLYCLVAQQPYLFYGSLRENLSLAKPGASDEELLTALKQAGALPLLQSLPDGLDTKLGDDHAGLSGGQARLLALARALLKDSPLILLDEPSASLDAGAEDALLNTLTALKGRHTLVIAAHRPQLIRLADKEISLGRT</sequence>
<name>A0A9D9GSJ2_9GAMM</name>
<dbReference type="InterPro" id="IPR036640">
    <property type="entry name" value="ABC1_TM_sf"/>
</dbReference>
<evidence type="ECO:0000256" key="7">
    <source>
        <dbReference type="SAM" id="Phobius"/>
    </source>
</evidence>
<keyword evidence="2 7" id="KW-0812">Transmembrane</keyword>
<proteinExistence type="predicted"/>
<dbReference type="InterPro" id="IPR027417">
    <property type="entry name" value="P-loop_NTPase"/>
</dbReference>
<evidence type="ECO:0000256" key="5">
    <source>
        <dbReference type="ARBA" id="ARBA00022989"/>
    </source>
</evidence>
<dbReference type="GO" id="GO:0005524">
    <property type="term" value="F:ATP binding"/>
    <property type="evidence" value="ECO:0007669"/>
    <property type="project" value="UniProtKB-KW"/>
</dbReference>
<feature type="transmembrane region" description="Helical" evidence="7">
    <location>
        <begin position="205"/>
        <end position="221"/>
    </location>
</feature>
<dbReference type="Proteomes" id="UP000823631">
    <property type="component" value="Unassembled WGS sequence"/>
</dbReference>
<evidence type="ECO:0000256" key="2">
    <source>
        <dbReference type="ARBA" id="ARBA00022692"/>
    </source>
</evidence>
<feature type="domain" description="ABC transporter" evidence="8">
    <location>
        <begin position="356"/>
        <end position="587"/>
    </location>
</feature>
<dbReference type="InterPro" id="IPR011527">
    <property type="entry name" value="ABC1_TM_dom"/>
</dbReference>
<reference evidence="10" key="1">
    <citation type="submission" date="2020-10" db="EMBL/GenBank/DDBJ databases">
        <authorList>
            <person name="Gilroy R."/>
        </authorList>
    </citation>
    <scope>NUCLEOTIDE SEQUENCE</scope>
    <source>
        <strain evidence="10">17213</strain>
    </source>
</reference>
<dbReference type="InterPro" id="IPR014216">
    <property type="entry name" value="ABC_transptr_CydD"/>
</dbReference>
<dbReference type="SUPFAM" id="SSF52540">
    <property type="entry name" value="P-loop containing nucleoside triphosphate hydrolases"/>
    <property type="match status" value="1"/>
</dbReference>
<dbReference type="Gene3D" id="3.40.50.300">
    <property type="entry name" value="P-loop containing nucleotide triphosphate hydrolases"/>
    <property type="match status" value="1"/>
</dbReference>
<dbReference type="PROSITE" id="PS00211">
    <property type="entry name" value="ABC_TRANSPORTER_1"/>
    <property type="match status" value="1"/>
</dbReference>
<dbReference type="PANTHER" id="PTHR24221">
    <property type="entry name" value="ATP-BINDING CASSETTE SUB-FAMILY B"/>
    <property type="match status" value="1"/>
</dbReference>
<feature type="transmembrane region" description="Helical" evidence="7">
    <location>
        <begin position="28"/>
        <end position="47"/>
    </location>
</feature>
<evidence type="ECO:0000256" key="6">
    <source>
        <dbReference type="ARBA" id="ARBA00023136"/>
    </source>
</evidence>
<keyword evidence="5 7" id="KW-1133">Transmembrane helix</keyword>
<dbReference type="Gene3D" id="1.20.1560.10">
    <property type="entry name" value="ABC transporter type 1, transmembrane domain"/>
    <property type="match status" value="1"/>
</dbReference>
<feature type="transmembrane region" description="Helical" evidence="7">
    <location>
        <begin position="53"/>
        <end position="72"/>
    </location>
</feature>
<evidence type="ECO:0000313" key="11">
    <source>
        <dbReference type="Proteomes" id="UP000823631"/>
    </source>
</evidence>
<dbReference type="GO" id="GO:0005886">
    <property type="term" value="C:plasma membrane"/>
    <property type="evidence" value="ECO:0007669"/>
    <property type="project" value="UniProtKB-SubCell"/>
</dbReference>
<dbReference type="InterPro" id="IPR017871">
    <property type="entry name" value="ABC_transporter-like_CS"/>
</dbReference>
<dbReference type="SUPFAM" id="SSF90123">
    <property type="entry name" value="ABC transporter transmembrane region"/>
    <property type="match status" value="1"/>
</dbReference>
<evidence type="ECO:0000313" key="10">
    <source>
        <dbReference type="EMBL" id="MBO8415508.1"/>
    </source>
</evidence>
<dbReference type="GO" id="GO:0042883">
    <property type="term" value="P:cysteine transport"/>
    <property type="evidence" value="ECO:0007669"/>
    <property type="project" value="InterPro"/>
</dbReference>